<evidence type="ECO:0000313" key="3">
    <source>
        <dbReference type="Proteomes" id="UP000001578"/>
    </source>
</evidence>
<proteinExistence type="predicted"/>
<gene>
    <name evidence="2" type="ordered locus">GTNG_2052</name>
</gene>
<protein>
    <submittedName>
        <fullName evidence="2">Uncharacterized protein</fullName>
    </submittedName>
</protein>
<feature type="coiled-coil region" evidence="1">
    <location>
        <begin position="15"/>
        <end position="101"/>
    </location>
</feature>
<dbReference type="HOGENOM" id="CLU_2232713_0_0_9"/>
<dbReference type="EMBL" id="CP000557">
    <property type="protein sequence ID" value="ABO67404.1"/>
    <property type="molecule type" value="Genomic_DNA"/>
</dbReference>
<dbReference type="Proteomes" id="UP000001578">
    <property type="component" value="Chromosome"/>
</dbReference>
<dbReference type="AlphaFoldDB" id="A4IQ00"/>
<keyword evidence="1" id="KW-0175">Coiled coil</keyword>
<name>A4IQ00_GEOTN</name>
<organism evidence="2 3">
    <name type="scientific">Geobacillus thermodenitrificans (strain NG80-2)</name>
    <dbReference type="NCBI Taxonomy" id="420246"/>
    <lineage>
        <taxon>Bacteria</taxon>
        <taxon>Bacillati</taxon>
        <taxon>Bacillota</taxon>
        <taxon>Bacilli</taxon>
        <taxon>Bacillales</taxon>
        <taxon>Anoxybacillaceae</taxon>
        <taxon>Geobacillus</taxon>
    </lineage>
</organism>
<evidence type="ECO:0000313" key="2">
    <source>
        <dbReference type="EMBL" id="ABO67404.1"/>
    </source>
</evidence>
<evidence type="ECO:0000256" key="1">
    <source>
        <dbReference type="SAM" id="Coils"/>
    </source>
</evidence>
<dbReference type="KEGG" id="gtn:GTNG_2052"/>
<accession>A4IQ00</accession>
<sequence>MKMRKEQKLLALLFYKEHELKVKHLNERLNHLFTQRDLAQLRGELKTVETLELKIKAVSQELEQLEQDGFLLFHFVKLFLFEEMLDLMKEAREETEKLFQEWLDS</sequence>
<reference evidence="2 3" key="1">
    <citation type="journal article" date="2007" name="Proc. Natl. Acad. Sci. U.S.A.">
        <title>Genome and proteome of long-chain alkane degrading Geobacillus thermodenitrificans NG80-2 isolated from a deep-subsurface oil reservoir.</title>
        <authorList>
            <person name="Feng L."/>
            <person name="Wang W."/>
            <person name="Cheng J."/>
            <person name="Ren Y."/>
            <person name="Zhao G."/>
            <person name="Gao C."/>
            <person name="Tang Y."/>
            <person name="Liu X."/>
            <person name="Han W."/>
            <person name="Peng X."/>
            <person name="Liu R."/>
            <person name="Wang L."/>
        </authorList>
    </citation>
    <scope>NUCLEOTIDE SEQUENCE [LARGE SCALE GENOMIC DNA]</scope>
    <source>
        <strain evidence="2 3">NG80-2</strain>
    </source>
</reference>